<protein>
    <submittedName>
        <fullName evidence="2">Uncharacterized protein</fullName>
    </submittedName>
</protein>
<sequence>MKQIWLLTKIQLRTAFDFVMITSKKNRERKSKGYTFLVSFLLIICIITAASFSYSYAIGMTLKAIGMIKLLPEMMMAVTCVITIITTINKVKGTLFGFKDYDLIMSLPVRTSKVVTSRLLLLYIINITFTLIIMIPAAIAYGMLAEASLYFYVTSLVMVIFIPVIPMITASFLGTVITVIASKFRHSNLINLIFTFALLTGIMGVSLFTGDSEEKLGQMSAVLIKQVDGIYPLAGMYRKAVCELDVISLMIFLFVSILFFILFATIVGYKFKAINTSLIATKTSADYKIGRLEQSSPFKALYRKELRRYFSSSLYIMNTAFGVVMMTIGAVATIFLSPETLANIMEVPEAAGFIGTLAPVLVSVCIAMTFITACSISLEGKNLWILKISPVLAKTIFQSKIAVSLTITLPAIILDGILLTVGLKLSFAESVLLIVMPAAYAFFTAISGLIINLSLPNLNWTTEVSVIKQSAASMVATFGGMFAAAFPALLLYVFREFSSVYVNAFSTLVIVIVTIILYHYLNTKGEKKFLDL</sequence>
<feature type="transmembrane region" description="Helical" evidence="1">
    <location>
        <begin position="474"/>
        <end position="494"/>
    </location>
</feature>
<feature type="transmembrane region" description="Helical" evidence="1">
    <location>
        <begin position="149"/>
        <end position="177"/>
    </location>
</feature>
<feature type="transmembrane region" description="Helical" evidence="1">
    <location>
        <begin position="431"/>
        <end position="453"/>
    </location>
</feature>
<feature type="transmembrane region" description="Helical" evidence="1">
    <location>
        <begin position="401"/>
        <end position="425"/>
    </location>
</feature>
<feature type="transmembrane region" description="Helical" evidence="1">
    <location>
        <begin position="314"/>
        <end position="336"/>
    </location>
</feature>
<dbReference type="KEGG" id="anr:Ana3638_19120"/>
<keyword evidence="1" id="KW-1133">Transmembrane helix</keyword>
<organism evidence="2 3">
    <name type="scientific">Anaerocolumna sedimenticola</name>
    <dbReference type="NCBI Taxonomy" id="2696063"/>
    <lineage>
        <taxon>Bacteria</taxon>
        <taxon>Bacillati</taxon>
        <taxon>Bacillota</taxon>
        <taxon>Clostridia</taxon>
        <taxon>Lachnospirales</taxon>
        <taxon>Lachnospiraceae</taxon>
        <taxon>Anaerocolumna</taxon>
    </lineage>
</organism>
<dbReference type="AlphaFoldDB" id="A0A6P1TT21"/>
<dbReference type="RefSeq" id="WP_161839451.1">
    <property type="nucleotide sequence ID" value="NZ_CP048000.1"/>
</dbReference>
<feature type="transmembrane region" description="Helical" evidence="1">
    <location>
        <begin position="500"/>
        <end position="521"/>
    </location>
</feature>
<dbReference type="EMBL" id="CP048000">
    <property type="protein sequence ID" value="QHQ62628.1"/>
    <property type="molecule type" value="Genomic_DNA"/>
</dbReference>
<proteinExistence type="predicted"/>
<feature type="transmembrane region" description="Helical" evidence="1">
    <location>
        <begin position="356"/>
        <end position="380"/>
    </location>
</feature>
<keyword evidence="3" id="KW-1185">Reference proteome</keyword>
<accession>A0A6P1TT21</accession>
<feature type="transmembrane region" description="Helical" evidence="1">
    <location>
        <begin position="34"/>
        <end position="54"/>
    </location>
</feature>
<evidence type="ECO:0000256" key="1">
    <source>
        <dbReference type="SAM" id="Phobius"/>
    </source>
</evidence>
<feature type="transmembrane region" description="Helical" evidence="1">
    <location>
        <begin position="189"/>
        <end position="209"/>
    </location>
</feature>
<feature type="transmembrane region" description="Helical" evidence="1">
    <location>
        <begin position="74"/>
        <end position="98"/>
    </location>
</feature>
<evidence type="ECO:0000313" key="2">
    <source>
        <dbReference type="EMBL" id="QHQ62628.1"/>
    </source>
</evidence>
<evidence type="ECO:0000313" key="3">
    <source>
        <dbReference type="Proteomes" id="UP000464314"/>
    </source>
</evidence>
<name>A0A6P1TT21_9FIRM</name>
<keyword evidence="1" id="KW-0812">Transmembrane</keyword>
<keyword evidence="1" id="KW-0472">Membrane</keyword>
<dbReference type="Proteomes" id="UP000464314">
    <property type="component" value="Chromosome"/>
</dbReference>
<feature type="transmembrane region" description="Helical" evidence="1">
    <location>
        <begin position="246"/>
        <end position="269"/>
    </location>
</feature>
<reference evidence="2 3" key="1">
    <citation type="submission" date="2020-01" db="EMBL/GenBank/DDBJ databases">
        <title>Genome analysis of Anaerocolumna sp. CBA3638.</title>
        <authorList>
            <person name="Kim J."/>
            <person name="Roh S.W."/>
        </authorList>
    </citation>
    <scope>NUCLEOTIDE SEQUENCE [LARGE SCALE GENOMIC DNA]</scope>
    <source>
        <strain evidence="2 3">CBA3638</strain>
    </source>
</reference>
<feature type="transmembrane region" description="Helical" evidence="1">
    <location>
        <begin position="119"/>
        <end position="143"/>
    </location>
</feature>
<gene>
    <name evidence="2" type="ORF">Ana3638_19120</name>
</gene>